<name>A0A8T9CDY2_9HELO</name>
<reference evidence="16 17" key="1">
    <citation type="submission" date="2018-05" db="EMBL/GenBank/DDBJ databases">
        <title>Genome sequencing and assembly of the regulated plant pathogen Lachnellula willkommii and related sister species for the development of diagnostic species identification markers.</title>
        <authorList>
            <person name="Giroux E."/>
            <person name="Bilodeau G."/>
        </authorList>
    </citation>
    <scope>NUCLEOTIDE SEQUENCE [LARGE SCALE GENOMIC DNA]</scope>
    <source>
        <strain evidence="16 17">CBS 268.59</strain>
    </source>
</reference>
<proteinExistence type="inferred from homology"/>
<evidence type="ECO:0000259" key="15">
    <source>
        <dbReference type="Pfam" id="PF12632"/>
    </source>
</evidence>
<gene>
    <name evidence="16" type="primary">inp2</name>
    <name evidence="16" type="ORF">LSUE1_G002232</name>
</gene>
<evidence type="ECO:0000256" key="7">
    <source>
        <dbReference type="ARBA" id="ARBA00022692"/>
    </source>
</evidence>
<comment type="similarity">
    <text evidence="4">Belongs to the vezatin family.</text>
</comment>
<dbReference type="InterPro" id="IPR026859">
    <property type="entry name" value="Myosin-bd"/>
</dbReference>
<keyword evidence="11 14" id="KW-0472">Membrane</keyword>
<dbReference type="InterPro" id="IPR026858">
    <property type="entry name" value="Vezatin"/>
</dbReference>
<sequence>MEAVVFEDSPLADYLQGEGGENSSGISAHGQESPGSLSPSFAPRGKPKARLKFRHKLPPPLRLAIPQKNAVAIIHHTCSNAVNSRLGRADNARFLERFRYIIVASQLLNAHTYLGQAGHGQSRDAALPPPEIPQLGALTPTGVILTASCAFLLAWLVHWTRGGKSSSLGKGRVVIFLAIVVLLAIVMYAYMRRQWLQYLRQQSLSEISEFVAKSQEFDGSAAGALSLVQEVELVSRGYRISTPLPPVSRLDDRSQNRRCARLRKQLRLCFAGIIPRYLQAYETLKPYTEEMDIEKYYDIYDISDTDFTEALLGYSESEFEDPDSVRVLKILASRFFMGRKMILCCLMALEAHGGKPDFLHWSTAVDEIHSVTTCTTEAEERLHRILSEEENFAIPPTPKMPLSPNRERWRAQLRKLNSLSSGIRGLQAKLHLLREESDRSLNETEDVSELGTNLMVQYESVGVDLKALMQEWEDGKNALASNIDRNERRISSLSGMLSPTTSLGGLTAVEEGGALDALKTLNGDRSSMELSSSDAEEIFEAIAIPRQRQRSTLTREERITKMKEDRVKRESLKDKSEANTRMLRELESVINMRPRGRTTPAGGRITSI</sequence>
<keyword evidence="10" id="KW-0175">Coiled coil</keyword>
<feature type="region of interest" description="Disordered" evidence="13">
    <location>
        <begin position="17"/>
        <end position="46"/>
    </location>
</feature>
<evidence type="ECO:0000256" key="10">
    <source>
        <dbReference type="ARBA" id="ARBA00023054"/>
    </source>
</evidence>
<dbReference type="AlphaFoldDB" id="A0A8T9CDY2"/>
<keyword evidence="12" id="KW-0539">Nucleus</keyword>
<dbReference type="GO" id="GO:0098609">
    <property type="term" value="P:cell-cell adhesion"/>
    <property type="evidence" value="ECO:0007669"/>
    <property type="project" value="InterPro"/>
</dbReference>
<evidence type="ECO:0000256" key="14">
    <source>
        <dbReference type="SAM" id="Phobius"/>
    </source>
</evidence>
<keyword evidence="9 14" id="KW-1133">Transmembrane helix</keyword>
<evidence type="ECO:0000256" key="9">
    <source>
        <dbReference type="ARBA" id="ARBA00022989"/>
    </source>
</evidence>
<feature type="transmembrane region" description="Helical" evidence="14">
    <location>
        <begin position="171"/>
        <end position="191"/>
    </location>
</feature>
<keyword evidence="17" id="KW-1185">Reference proteome</keyword>
<evidence type="ECO:0000256" key="1">
    <source>
        <dbReference type="ARBA" id="ARBA00004123"/>
    </source>
</evidence>
<keyword evidence="8" id="KW-0965">Cell junction</keyword>
<organism evidence="16 17">
    <name type="scientific">Lachnellula suecica</name>
    <dbReference type="NCBI Taxonomy" id="602035"/>
    <lineage>
        <taxon>Eukaryota</taxon>
        <taxon>Fungi</taxon>
        <taxon>Dikarya</taxon>
        <taxon>Ascomycota</taxon>
        <taxon>Pezizomycotina</taxon>
        <taxon>Leotiomycetes</taxon>
        <taxon>Helotiales</taxon>
        <taxon>Lachnaceae</taxon>
        <taxon>Lachnellula</taxon>
    </lineage>
</organism>
<dbReference type="OrthoDB" id="21151at2759"/>
<protein>
    <recommendedName>
        <fullName evidence="5">Vezatin</fullName>
    </recommendedName>
</protein>
<feature type="transmembrane region" description="Helical" evidence="14">
    <location>
        <begin position="137"/>
        <end position="159"/>
    </location>
</feature>
<keyword evidence="6" id="KW-1003">Cell membrane</keyword>
<dbReference type="GO" id="GO:0005634">
    <property type="term" value="C:nucleus"/>
    <property type="evidence" value="ECO:0007669"/>
    <property type="project" value="UniProtKB-SubCell"/>
</dbReference>
<dbReference type="EMBL" id="QGMK01000282">
    <property type="protein sequence ID" value="TVY82737.1"/>
    <property type="molecule type" value="Genomic_DNA"/>
</dbReference>
<evidence type="ECO:0000313" key="16">
    <source>
        <dbReference type="EMBL" id="TVY82737.1"/>
    </source>
</evidence>
<dbReference type="PANTHER" id="PTHR15989:SF5">
    <property type="entry name" value="VEZATIN"/>
    <property type="match status" value="1"/>
</dbReference>
<evidence type="ECO:0000256" key="5">
    <source>
        <dbReference type="ARBA" id="ARBA00018125"/>
    </source>
</evidence>
<evidence type="ECO:0000256" key="13">
    <source>
        <dbReference type="SAM" id="MobiDB-lite"/>
    </source>
</evidence>
<dbReference type="PANTHER" id="PTHR15989">
    <property type="entry name" value="VEZATIN"/>
    <property type="match status" value="1"/>
</dbReference>
<evidence type="ECO:0000256" key="2">
    <source>
        <dbReference type="ARBA" id="ARBA00004536"/>
    </source>
</evidence>
<evidence type="ECO:0000256" key="3">
    <source>
        <dbReference type="ARBA" id="ARBA00004651"/>
    </source>
</evidence>
<keyword evidence="7 14" id="KW-0812">Transmembrane</keyword>
<dbReference type="Pfam" id="PF12632">
    <property type="entry name" value="Vezatin"/>
    <property type="match status" value="1"/>
</dbReference>
<evidence type="ECO:0000256" key="11">
    <source>
        <dbReference type="ARBA" id="ARBA00023136"/>
    </source>
</evidence>
<dbReference type="GO" id="GO:0005886">
    <property type="term" value="C:plasma membrane"/>
    <property type="evidence" value="ECO:0007669"/>
    <property type="project" value="UniProtKB-SubCell"/>
</dbReference>
<evidence type="ECO:0000313" key="17">
    <source>
        <dbReference type="Proteomes" id="UP000469558"/>
    </source>
</evidence>
<evidence type="ECO:0000256" key="4">
    <source>
        <dbReference type="ARBA" id="ARBA00007245"/>
    </source>
</evidence>
<dbReference type="Proteomes" id="UP000469558">
    <property type="component" value="Unassembled WGS sequence"/>
</dbReference>
<dbReference type="GO" id="GO:0017022">
    <property type="term" value="F:myosin binding"/>
    <property type="evidence" value="ECO:0007669"/>
    <property type="project" value="InterPro"/>
</dbReference>
<feature type="domain" description="Myosin-binding" evidence="15">
    <location>
        <begin position="149"/>
        <end position="430"/>
    </location>
</feature>
<evidence type="ECO:0000256" key="8">
    <source>
        <dbReference type="ARBA" id="ARBA00022949"/>
    </source>
</evidence>
<comment type="subcellular location">
    <subcellularLocation>
        <location evidence="2">Cell junction</location>
        <location evidence="2">Adherens junction</location>
    </subcellularLocation>
    <subcellularLocation>
        <location evidence="3">Cell membrane</location>
        <topology evidence="3">Multi-pass membrane protein</topology>
    </subcellularLocation>
    <subcellularLocation>
        <location evidence="1">Nucleus</location>
    </subcellularLocation>
</comment>
<comment type="caution">
    <text evidence="16">The sequence shown here is derived from an EMBL/GenBank/DDBJ whole genome shotgun (WGS) entry which is preliminary data.</text>
</comment>
<evidence type="ECO:0000256" key="12">
    <source>
        <dbReference type="ARBA" id="ARBA00023242"/>
    </source>
</evidence>
<accession>A0A8T9CDY2</accession>
<evidence type="ECO:0000256" key="6">
    <source>
        <dbReference type="ARBA" id="ARBA00022475"/>
    </source>
</evidence>